<protein>
    <submittedName>
        <fullName evidence="2">Uncharacterized protein</fullName>
    </submittedName>
</protein>
<dbReference type="InParanoid" id="C2KZC9"/>
<dbReference type="EMBL" id="ACKX01000184">
    <property type="protein sequence ID" value="EEJ50882.1"/>
    <property type="molecule type" value="Genomic_DNA"/>
</dbReference>
<feature type="coiled-coil region" evidence="1">
    <location>
        <begin position="295"/>
        <end position="322"/>
    </location>
</feature>
<dbReference type="AlphaFoldDB" id="C2KZC9"/>
<dbReference type="STRING" id="585501.HMPREF6123_1848"/>
<evidence type="ECO:0000313" key="3">
    <source>
        <dbReference type="Proteomes" id="UP000004121"/>
    </source>
</evidence>
<comment type="caution">
    <text evidence="2">The sequence shown here is derived from an EMBL/GenBank/DDBJ whole genome shotgun (WGS) entry which is preliminary data.</text>
</comment>
<organism evidence="2 3">
    <name type="scientific">Oribacterium sinus F0268</name>
    <dbReference type="NCBI Taxonomy" id="585501"/>
    <lineage>
        <taxon>Bacteria</taxon>
        <taxon>Bacillati</taxon>
        <taxon>Bacillota</taxon>
        <taxon>Clostridia</taxon>
        <taxon>Lachnospirales</taxon>
        <taxon>Lachnospiraceae</taxon>
        <taxon>Oribacterium</taxon>
    </lineage>
</organism>
<dbReference type="Proteomes" id="UP000004121">
    <property type="component" value="Unassembled WGS sequence"/>
</dbReference>
<evidence type="ECO:0000313" key="2">
    <source>
        <dbReference type="EMBL" id="EEJ50882.1"/>
    </source>
</evidence>
<dbReference type="eggNOG" id="COG4548">
    <property type="taxonomic scope" value="Bacteria"/>
</dbReference>
<feature type="non-terminal residue" evidence="2">
    <location>
        <position position="413"/>
    </location>
</feature>
<evidence type="ECO:0000256" key="1">
    <source>
        <dbReference type="SAM" id="Coils"/>
    </source>
</evidence>
<accession>C2KZC9</accession>
<proteinExistence type="predicted"/>
<reference evidence="2 3" key="1">
    <citation type="submission" date="2009-04" db="EMBL/GenBank/DDBJ databases">
        <authorList>
            <person name="Qin X."/>
            <person name="Bachman B."/>
            <person name="Battles P."/>
            <person name="Bell A."/>
            <person name="Bess C."/>
            <person name="Bickham C."/>
            <person name="Chaboub L."/>
            <person name="Chen D."/>
            <person name="Coyle M."/>
            <person name="Deiros D.R."/>
            <person name="Dinh H."/>
            <person name="Forbes L."/>
            <person name="Fowler G."/>
            <person name="Francisco L."/>
            <person name="Fu Q."/>
            <person name="Gubbala S."/>
            <person name="Hale W."/>
            <person name="Han Y."/>
            <person name="Hemphill L."/>
            <person name="Highlander S.K."/>
            <person name="Hirani K."/>
            <person name="Hogues M."/>
            <person name="Jackson L."/>
            <person name="Jakkamsetti A."/>
            <person name="Javaid M."/>
            <person name="Jiang H."/>
            <person name="Korchina V."/>
            <person name="Kovar C."/>
            <person name="Lara F."/>
            <person name="Lee S."/>
            <person name="Mata R."/>
            <person name="Mathew T."/>
            <person name="Moen C."/>
            <person name="Morales K."/>
            <person name="Munidasa M."/>
            <person name="Nazareth L."/>
            <person name="Ngo R."/>
            <person name="Nguyen L."/>
            <person name="Okwuonu G."/>
            <person name="Ongeri F."/>
            <person name="Patil S."/>
            <person name="Petrosino J."/>
            <person name="Pham C."/>
            <person name="Pham P."/>
            <person name="Pu L.-L."/>
            <person name="Puazo M."/>
            <person name="Raj R."/>
            <person name="Reid J."/>
            <person name="Rouhana J."/>
            <person name="Saada N."/>
            <person name="Shang Y."/>
            <person name="Simmons D."/>
            <person name="Thornton R."/>
            <person name="Warren J."/>
            <person name="Weissenberger G."/>
            <person name="Zhang J."/>
            <person name="Zhang L."/>
            <person name="Zhou C."/>
            <person name="Zhu D."/>
            <person name="Muzny D."/>
            <person name="Worley K."/>
            <person name="Gibbs R."/>
        </authorList>
    </citation>
    <scope>NUCLEOTIDE SEQUENCE [LARGE SCALE GENOMIC DNA]</scope>
    <source>
        <strain evidence="2 3">F0268</strain>
    </source>
</reference>
<gene>
    <name evidence="2" type="ORF">HMPREF6123_1848</name>
</gene>
<name>C2KZC9_9FIRM</name>
<dbReference type="HOGENOM" id="CLU_033787_1_0_9"/>
<keyword evidence="3" id="KW-1185">Reference proteome</keyword>
<keyword evidence="1" id="KW-0175">Coiled coil</keyword>
<sequence length="413" mass="47683">MMLTEFEKKRAANMIWNGAHNYKVSPGYRMYDYEGKADLYWNTIIGSSYTHFDWKKLTAFYSTFHETLGQETYETLFWLALENATFEKESPLRESLALLRREYCKRKLQEFIPSIAESREGWILEGHYKTALGEDCGLPDLVDRKLLKEVEISGELNTEEWIQSLSKTLQKYFTYLPGLPAAMQKKKREFKIPHLFFWLKDENGSSSGSPKKLVLGLLERSKGGADSRDMETASEKYQKITEEGLRKYIQSYFGQPLFDKKKSEAMEKACCTGNHQGARLYFTNGKEEENLKGFAAKMRKEMEAQRKKNEQAYEKEESYNQTQIFRLSQMLKNALLSSLEPSPVLSNQGKLIPSLLWKPLYLKGHNKIFQKEIADSQGSLTVDLLLDASSSQIHRMETVSQQGYILAKALDNC</sequence>
<dbReference type="RefSeq" id="WP_007156994.1">
    <property type="nucleotide sequence ID" value="NZ_GG668534.1"/>
</dbReference>